<dbReference type="InterPro" id="IPR000185">
    <property type="entry name" value="SecA"/>
</dbReference>
<dbReference type="PANTHER" id="PTHR30612">
    <property type="entry name" value="SECA INNER MEMBRANE COMPONENT OF SEC PROTEIN SECRETION SYSTEM"/>
    <property type="match status" value="1"/>
</dbReference>
<dbReference type="InterPro" id="IPR011116">
    <property type="entry name" value="SecA_Wing/Scaffold"/>
</dbReference>
<keyword evidence="8" id="KW-0811">Translocation</keyword>
<evidence type="ECO:0000259" key="10">
    <source>
        <dbReference type="PROSITE" id="PS51196"/>
    </source>
</evidence>
<dbReference type="AlphaFoldDB" id="X0VKR5"/>
<dbReference type="GO" id="GO:0005524">
    <property type="term" value="F:ATP binding"/>
    <property type="evidence" value="ECO:0007669"/>
    <property type="project" value="UniProtKB-KW"/>
</dbReference>
<evidence type="ECO:0000256" key="2">
    <source>
        <dbReference type="ARBA" id="ARBA00007650"/>
    </source>
</evidence>
<keyword evidence="3" id="KW-0813">Transport</keyword>
<keyword evidence="9" id="KW-0472">Membrane</keyword>
<keyword evidence="4" id="KW-0547">Nucleotide-binding</keyword>
<dbReference type="InterPro" id="IPR044722">
    <property type="entry name" value="SecA_SF2_C"/>
</dbReference>
<dbReference type="Pfam" id="PF07516">
    <property type="entry name" value="SecA_SW"/>
    <property type="match status" value="1"/>
</dbReference>
<comment type="caution">
    <text evidence="11">The sequence shown here is derived from an EMBL/GenBank/DDBJ whole genome shotgun (WGS) entry which is preliminary data.</text>
</comment>
<feature type="domain" description="SecA family profile" evidence="10">
    <location>
        <begin position="1"/>
        <end position="97"/>
    </location>
</feature>
<proteinExistence type="inferred from homology"/>
<dbReference type="Gene3D" id="3.40.50.300">
    <property type="entry name" value="P-loop containing nucleotide triphosphate hydrolases"/>
    <property type="match status" value="1"/>
</dbReference>
<feature type="non-terminal residue" evidence="11">
    <location>
        <position position="1"/>
    </location>
</feature>
<protein>
    <recommendedName>
        <fullName evidence="10">SecA family profile domain-containing protein</fullName>
    </recommendedName>
</protein>
<dbReference type="GO" id="GO:0006605">
    <property type="term" value="P:protein targeting"/>
    <property type="evidence" value="ECO:0007669"/>
    <property type="project" value="InterPro"/>
</dbReference>
<dbReference type="GO" id="GO:0005829">
    <property type="term" value="C:cytosol"/>
    <property type="evidence" value="ECO:0007669"/>
    <property type="project" value="TreeGrafter"/>
</dbReference>
<dbReference type="GO" id="GO:0017038">
    <property type="term" value="P:protein import"/>
    <property type="evidence" value="ECO:0007669"/>
    <property type="project" value="InterPro"/>
</dbReference>
<dbReference type="GO" id="GO:0031522">
    <property type="term" value="C:cell envelope Sec protein transport complex"/>
    <property type="evidence" value="ECO:0007669"/>
    <property type="project" value="TreeGrafter"/>
</dbReference>
<name>X0VKR5_9ZZZZ</name>
<dbReference type="GO" id="GO:0005886">
    <property type="term" value="C:plasma membrane"/>
    <property type="evidence" value="ECO:0007669"/>
    <property type="project" value="TreeGrafter"/>
</dbReference>
<keyword evidence="5" id="KW-0067">ATP-binding</keyword>
<feature type="non-terminal residue" evidence="11">
    <location>
        <position position="270"/>
    </location>
</feature>
<comment type="similarity">
    <text evidence="2">Belongs to the SecA family.</text>
</comment>
<keyword evidence="6" id="KW-0653">Protein transport</keyword>
<dbReference type="SUPFAM" id="SSF52540">
    <property type="entry name" value="P-loop containing nucleoside triphosphate hydrolases"/>
    <property type="match status" value="1"/>
</dbReference>
<keyword evidence="7" id="KW-1278">Translocase</keyword>
<evidence type="ECO:0000256" key="1">
    <source>
        <dbReference type="ARBA" id="ARBA00004170"/>
    </source>
</evidence>
<dbReference type="PROSITE" id="PS51196">
    <property type="entry name" value="SECA_MOTOR_DEAD"/>
    <property type="match status" value="1"/>
</dbReference>
<reference evidence="11" key="1">
    <citation type="journal article" date="2014" name="Front. Microbiol.">
        <title>High frequency of phylogenetically diverse reductive dehalogenase-homologous genes in deep subseafloor sedimentary metagenomes.</title>
        <authorList>
            <person name="Kawai M."/>
            <person name="Futagami T."/>
            <person name="Toyoda A."/>
            <person name="Takaki Y."/>
            <person name="Nishi S."/>
            <person name="Hori S."/>
            <person name="Arai W."/>
            <person name="Tsubouchi T."/>
            <person name="Morono Y."/>
            <person name="Uchiyama I."/>
            <person name="Ito T."/>
            <person name="Fujiyama A."/>
            <person name="Inagaki F."/>
            <person name="Takami H."/>
        </authorList>
    </citation>
    <scope>NUCLEOTIDE SEQUENCE</scope>
    <source>
        <strain evidence="11">Expedition CK06-06</strain>
    </source>
</reference>
<dbReference type="InterPro" id="IPR027417">
    <property type="entry name" value="P-loop_NTPase"/>
</dbReference>
<evidence type="ECO:0000256" key="9">
    <source>
        <dbReference type="ARBA" id="ARBA00023136"/>
    </source>
</evidence>
<evidence type="ECO:0000256" key="4">
    <source>
        <dbReference type="ARBA" id="ARBA00022741"/>
    </source>
</evidence>
<dbReference type="GO" id="GO:0043952">
    <property type="term" value="P:protein transport by the Sec complex"/>
    <property type="evidence" value="ECO:0007669"/>
    <property type="project" value="TreeGrafter"/>
</dbReference>
<accession>X0VKR5</accession>
<evidence type="ECO:0000256" key="8">
    <source>
        <dbReference type="ARBA" id="ARBA00023010"/>
    </source>
</evidence>
<dbReference type="GO" id="GO:0006886">
    <property type="term" value="P:intracellular protein transport"/>
    <property type="evidence" value="ECO:0007669"/>
    <property type="project" value="InterPro"/>
</dbReference>
<evidence type="ECO:0000256" key="3">
    <source>
        <dbReference type="ARBA" id="ARBA00022448"/>
    </source>
</evidence>
<dbReference type="PANTHER" id="PTHR30612:SF0">
    <property type="entry name" value="CHLOROPLAST PROTEIN-TRANSPORTING ATPASE"/>
    <property type="match status" value="1"/>
</dbReference>
<comment type="subcellular location">
    <subcellularLocation>
        <location evidence="1">Membrane</location>
        <topology evidence="1">Peripheral membrane protein</topology>
    </subcellularLocation>
</comment>
<sequence length="270" mass="31621">EKCRIFSKDPLNSPTAEGRTFKDCLEEVPCGLHIIATERHEARRIDRQLRGRTARQGDPGSSRFYLSLEDDLMRLFGSERIIGVMDRLGMEEGQQIEHPMVTRSIETAQKRVEQHNFEIRKHLLEYDNVMNKQRETIYQERQMVLDTPDLKGHILEMVGEVVDEEMRAYVNEEIPPEEWDEEGLQIWLRSKFPIVVSGLSLKDHKPEDVKEDIIRRIEKAYKEKASLIGEPMHEIERMVLLSAVDSHWKDHLYAMDGLREGINLRAYGQR</sequence>
<evidence type="ECO:0000256" key="7">
    <source>
        <dbReference type="ARBA" id="ARBA00022967"/>
    </source>
</evidence>
<organism evidence="11">
    <name type="scientific">marine sediment metagenome</name>
    <dbReference type="NCBI Taxonomy" id="412755"/>
    <lineage>
        <taxon>unclassified sequences</taxon>
        <taxon>metagenomes</taxon>
        <taxon>ecological metagenomes</taxon>
    </lineage>
</organism>
<dbReference type="EMBL" id="BARS01022312">
    <property type="protein sequence ID" value="GAG13068.1"/>
    <property type="molecule type" value="Genomic_DNA"/>
</dbReference>
<evidence type="ECO:0000313" key="11">
    <source>
        <dbReference type="EMBL" id="GAG13068.1"/>
    </source>
</evidence>
<gene>
    <name evidence="11" type="ORF">S01H1_35691</name>
</gene>
<dbReference type="SUPFAM" id="SSF81886">
    <property type="entry name" value="Helical scaffold and wing domains of SecA"/>
    <property type="match status" value="1"/>
</dbReference>
<evidence type="ECO:0000256" key="5">
    <source>
        <dbReference type="ARBA" id="ARBA00022840"/>
    </source>
</evidence>
<dbReference type="InterPro" id="IPR036266">
    <property type="entry name" value="SecA_Wing/Scaffold_sf"/>
</dbReference>
<dbReference type="Pfam" id="PF21090">
    <property type="entry name" value="P-loop_SecA"/>
    <property type="match status" value="1"/>
</dbReference>
<dbReference type="Gene3D" id="1.10.3060.10">
    <property type="entry name" value="Helical scaffold and wing domains of SecA"/>
    <property type="match status" value="1"/>
</dbReference>
<evidence type="ECO:0000256" key="6">
    <source>
        <dbReference type="ARBA" id="ARBA00022927"/>
    </source>
</evidence>
<dbReference type="InterPro" id="IPR014018">
    <property type="entry name" value="SecA_motor_DEAD"/>
</dbReference>